<dbReference type="Proteomes" id="UP001059934">
    <property type="component" value="Chromosome"/>
</dbReference>
<evidence type="ECO:0000256" key="1">
    <source>
        <dbReference type="SAM" id="MobiDB-lite"/>
    </source>
</evidence>
<sequence length="123" mass="13782">MTTQDSQQGHLQGQLKGELKDQPQKYNSMLVTIVTESSLESQLSRELEGLGVQGYTITDARGRGDSGSRNAGWDADSNIRIEVICSEPMSETIAKLLEEKYYPNFAMVMHCHGVFVLRPEKFK</sequence>
<dbReference type="Pfam" id="PF00543">
    <property type="entry name" value="P-II"/>
    <property type="match status" value="1"/>
</dbReference>
<keyword evidence="3" id="KW-1185">Reference proteome</keyword>
<dbReference type="SUPFAM" id="SSF54913">
    <property type="entry name" value="GlnB-like"/>
    <property type="match status" value="1"/>
</dbReference>
<protein>
    <submittedName>
        <fullName evidence="2">Transcriptional regulator</fullName>
    </submittedName>
</protein>
<feature type="region of interest" description="Disordered" evidence="1">
    <location>
        <begin position="1"/>
        <end position="20"/>
    </location>
</feature>
<dbReference type="InterPro" id="IPR015867">
    <property type="entry name" value="N-reg_PII/ATP_PRibTrfase_C"/>
</dbReference>
<organism evidence="2 3">
    <name type="scientific">SAR92 clade bacterium H455</name>
    <dbReference type="NCBI Taxonomy" id="2974818"/>
    <lineage>
        <taxon>Bacteria</taxon>
        <taxon>Pseudomonadati</taxon>
        <taxon>Pseudomonadota</taxon>
        <taxon>Gammaproteobacteria</taxon>
        <taxon>Cellvibrionales</taxon>
        <taxon>Porticoccaceae</taxon>
        <taxon>SAR92 clade</taxon>
    </lineage>
</organism>
<dbReference type="Gene3D" id="3.30.70.120">
    <property type="match status" value="1"/>
</dbReference>
<proteinExistence type="predicted"/>
<dbReference type="InterPro" id="IPR011322">
    <property type="entry name" value="N-reg_PII-like_a/b"/>
</dbReference>
<reference evidence="2" key="1">
    <citation type="submission" date="2022-08" db="EMBL/GenBank/DDBJ databases">
        <title>Catabolic pathway analysis in culturable SAR92 clade bacteria reveals their overlooked roles in DMSP degradation in coastal seas.</title>
        <authorList>
            <person name="He X."/>
            <person name="Zhang X."/>
            <person name="Zhang Y."/>
        </authorList>
    </citation>
    <scope>NUCLEOTIDE SEQUENCE</scope>
    <source>
        <strain evidence="2">H455</strain>
    </source>
</reference>
<gene>
    <name evidence="2" type="ORF">NYF23_05635</name>
</gene>
<dbReference type="InterPro" id="IPR002187">
    <property type="entry name" value="N-reg_PII"/>
</dbReference>
<feature type="compositionally biased region" description="Polar residues" evidence="1">
    <location>
        <begin position="1"/>
        <end position="11"/>
    </location>
</feature>
<evidence type="ECO:0000313" key="2">
    <source>
        <dbReference type="EMBL" id="UVW36092.1"/>
    </source>
</evidence>
<name>A0ABY5TQN3_9GAMM</name>
<accession>A0ABY5TQN3</accession>
<dbReference type="EMBL" id="CP103416">
    <property type="protein sequence ID" value="UVW36092.1"/>
    <property type="molecule type" value="Genomic_DNA"/>
</dbReference>
<evidence type="ECO:0000313" key="3">
    <source>
        <dbReference type="Proteomes" id="UP001059934"/>
    </source>
</evidence>